<reference evidence="3" key="1">
    <citation type="journal article" date="2021" name="PeerJ">
        <title>Extensive microbial diversity within the chicken gut microbiome revealed by metagenomics and culture.</title>
        <authorList>
            <person name="Gilroy R."/>
            <person name="Ravi A."/>
            <person name="Getino M."/>
            <person name="Pursley I."/>
            <person name="Horton D.L."/>
            <person name="Alikhan N.F."/>
            <person name="Baker D."/>
            <person name="Gharbi K."/>
            <person name="Hall N."/>
            <person name="Watson M."/>
            <person name="Adriaenssens E.M."/>
            <person name="Foster-Nyarko E."/>
            <person name="Jarju S."/>
            <person name="Secka A."/>
            <person name="Antonio M."/>
            <person name="Oren A."/>
            <person name="Chaudhuri R.R."/>
            <person name="La Ragione R."/>
            <person name="Hildebrand F."/>
            <person name="Pallen M.J."/>
        </authorList>
    </citation>
    <scope>NUCLEOTIDE SEQUENCE</scope>
    <source>
        <strain evidence="3">CHK175-13533</strain>
    </source>
</reference>
<dbReference type="AlphaFoldDB" id="A0A9D2VGI5"/>
<keyword evidence="3" id="KW-0966">Cell projection</keyword>
<gene>
    <name evidence="3" type="ORF">K8U84_07020</name>
</gene>
<dbReference type="InterPro" id="IPR021136">
    <property type="entry name" value="Flagellar_hook_control-like_C"/>
</dbReference>
<evidence type="ECO:0000313" key="3">
    <source>
        <dbReference type="EMBL" id="HJH24287.1"/>
    </source>
</evidence>
<organism evidence="3 4">
    <name type="scientific">Paenalcaligenes hominis</name>
    <dbReference type="NCBI Taxonomy" id="643674"/>
    <lineage>
        <taxon>Bacteria</taxon>
        <taxon>Pseudomonadati</taxon>
        <taxon>Pseudomonadota</taxon>
        <taxon>Betaproteobacteria</taxon>
        <taxon>Burkholderiales</taxon>
        <taxon>Alcaligenaceae</taxon>
        <taxon>Paenalcaligenes</taxon>
    </lineage>
</organism>
<feature type="region of interest" description="Disordered" evidence="1">
    <location>
        <begin position="50"/>
        <end position="78"/>
    </location>
</feature>
<protein>
    <submittedName>
        <fullName evidence="3">Flagellar hook-length control protein FliK</fullName>
    </submittedName>
</protein>
<sequence length="402" mass="43906">MSIGPSTLGNLLVQRLDSALGVSQTAQHRTGAHPDALRHTQSIQRLIQSDTSTARSTRESVDKAQQQDTTRLQNRADSRLENQLQKYTDHRFTPSAPTTLGKTARTILALLTQYAHQPVQGQRPLLTPQTLANAAQRSLPTAPTGMPVPAGTTTTTAPTATTPPSVSNPLTQLLTATAPTPTAPQALTHAIAQMLQQSVTESGLFYESKLAQLVKGQISPEALHQQPQASTQAKASSQNATVLAQLANAAGKDTPATSLLQSGIDPSTQQLVRQQLEVLASQMFNWRGEAWPGVPLDLEIQRRRDDDAQQHPDTFHDEDEAPWQSRLKLELPTLGTVQARLHIHDHTVRIQIEAPTASDTLKHHLATLVERLEARGIAIQQLQVLRQDPLYADPDEYSHVYD</sequence>
<dbReference type="RefSeq" id="WP_276830983.1">
    <property type="nucleotide sequence ID" value="NZ_DYTQ01000082.1"/>
</dbReference>
<name>A0A9D2VGI5_9BURK</name>
<dbReference type="Proteomes" id="UP000700248">
    <property type="component" value="Unassembled WGS sequence"/>
</dbReference>
<feature type="region of interest" description="Disordered" evidence="1">
    <location>
        <begin position="138"/>
        <end position="166"/>
    </location>
</feature>
<proteinExistence type="predicted"/>
<feature type="compositionally biased region" description="Polar residues" evidence="1">
    <location>
        <begin position="63"/>
        <end position="73"/>
    </location>
</feature>
<feature type="compositionally biased region" description="Low complexity" evidence="1">
    <location>
        <begin position="140"/>
        <end position="166"/>
    </location>
</feature>
<keyword evidence="3" id="KW-0282">Flagellum</keyword>
<comment type="caution">
    <text evidence="3">The sequence shown here is derived from an EMBL/GenBank/DDBJ whole genome shotgun (WGS) entry which is preliminary data.</text>
</comment>
<dbReference type="EMBL" id="DYTQ01000082">
    <property type="protein sequence ID" value="HJH24287.1"/>
    <property type="molecule type" value="Genomic_DNA"/>
</dbReference>
<evidence type="ECO:0000256" key="1">
    <source>
        <dbReference type="SAM" id="MobiDB-lite"/>
    </source>
</evidence>
<evidence type="ECO:0000259" key="2">
    <source>
        <dbReference type="Pfam" id="PF02120"/>
    </source>
</evidence>
<reference evidence="3" key="2">
    <citation type="submission" date="2021-09" db="EMBL/GenBank/DDBJ databases">
        <authorList>
            <person name="Gilroy R."/>
        </authorList>
    </citation>
    <scope>NUCLEOTIDE SEQUENCE</scope>
    <source>
        <strain evidence="3">CHK175-13533</strain>
    </source>
</reference>
<accession>A0A9D2VGI5</accession>
<dbReference type="Pfam" id="PF02120">
    <property type="entry name" value="Flg_hook"/>
    <property type="match status" value="1"/>
</dbReference>
<evidence type="ECO:0000313" key="4">
    <source>
        <dbReference type="Proteomes" id="UP000700248"/>
    </source>
</evidence>
<keyword evidence="3" id="KW-0969">Cilium</keyword>
<feature type="domain" description="Flagellar hook-length control protein-like C-terminal" evidence="2">
    <location>
        <begin position="318"/>
        <end position="388"/>
    </location>
</feature>